<evidence type="ECO:0000313" key="2">
    <source>
        <dbReference type="Proteomes" id="UP000194000"/>
    </source>
</evidence>
<gene>
    <name evidence="1" type="ORF">AWC06_03850</name>
</gene>
<dbReference type="Proteomes" id="UP000194000">
    <property type="component" value="Unassembled WGS sequence"/>
</dbReference>
<comment type="caution">
    <text evidence="1">The sequence shown here is derived from an EMBL/GenBank/DDBJ whole genome shotgun (WGS) entry which is preliminary data.</text>
</comment>
<evidence type="ECO:0000313" key="1">
    <source>
        <dbReference type="EMBL" id="ORV55544.1"/>
    </source>
</evidence>
<accession>A0A1X1UFF3</accession>
<proteinExistence type="predicted"/>
<organism evidence="1 2">
    <name type="scientific">Mycobacterium fragae</name>
    <dbReference type="NCBI Taxonomy" id="1260918"/>
    <lineage>
        <taxon>Bacteria</taxon>
        <taxon>Bacillati</taxon>
        <taxon>Actinomycetota</taxon>
        <taxon>Actinomycetes</taxon>
        <taxon>Mycobacteriales</taxon>
        <taxon>Mycobacteriaceae</taxon>
        <taxon>Mycobacterium</taxon>
    </lineage>
</organism>
<reference evidence="1 2" key="1">
    <citation type="submission" date="2016-01" db="EMBL/GenBank/DDBJ databases">
        <title>The new phylogeny of the genus Mycobacterium.</title>
        <authorList>
            <person name="Tarcisio F."/>
            <person name="Conor M."/>
            <person name="Antonella G."/>
            <person name="Elisabetta G."/>
            <person name="Giulia F.S."/>
            <person name="Sara T."/>
            <person name="Anna F."/>
            <person name="Clotilde B."/>
            <person name="Roberto B."/>
            <person name="Veronica D.S."/>
            <person name="Fabio R."/>
            <person name="Monica P."/>
            <person name="Olivier J."/>
            <person name="Enrico T."/>
            <person name="Nicola S."/>
        </authorList>
    </citation>
    <scope>NUCLEOTIDE SEQUENCE [LARGE SCALE GENOMIC DNA]</scope>
    <source>
        <strain evidence="1 2">DSM 45731</strain>
    </source>
</reference>
<dbReference type="EMBL" id="LQOW01000034">
    <property type="protein sequence ID" value="ORV55544.1"/>
    <property type="molecule type" value="Genomic_DNA"/>
</dbReference>
<dbReference type="STRING" id="1260918.AWC06_03850"/>
<name>A0A1X1UFF3_9MYCO</name>
<protein>
    <submittedName>
        <fullName evidence="1">Uncharacterized protein</fullName>
    </submittedName>
</protein>
<keyword evidence="2" id="KW-1185">Reference proteome</keyword>
<sequence length="117" mass="13154">METIIVQRTSTNGIDQASATRIHLEDKRLINCRTVDVNQLMLPQYHSAWEQYLNGCPNHRCPAKCRWARVIDTWRSDPLSDGEGLTGNNAVLALFKPVTNPGCHVTEYQSAGASQWD</sequence>
<dbReference type="OrthoDB" id="9766544at2"/>
<dbReference type="RefSeq" id="WP_085200203.1">
    <property type="nucleotide sequence ID" value="NZ_JACKVI010000006.1"/>
</dbReference>
<dbReference type="AlphaFoldDB" id="A0A1X1UFF3"/>